<dbReference type="Proteomes" id="UP000034883">
    <property type="component" value="Chromosome"/>
</dbReference>
<dbReference type="AlphaFoldDB" id="A0A0F6WAQ1"/>
<keyword evidence="2" id="KW-0808">Transferase</keyword>
<keyword evidence="2" id="KW-0012">Acyltransferase</keyword>
<keyword evidence="3" id="KW-1185">Reference proteome</keyword>
<accession>A0A0F6WAQ1</accession>
<proteinExistence type="predicted"/>
<dbReference type="RefSeq" id="WP_053238590.1">
    <property type="nucleotide sequence ID" value="NZ_CP011125.1"/>
</dbReference>
<organism evidence="2 3">
    <name type="scientific">Sandaracinus amylolyticus</name>
    <dbReference type="NCBI Taxonomy" id="927083"/>
    <lineage>
        <taxon>Bacteria</taxon>
        <taxon>Pseudomonadati</taxon>
        <taxon>Myxococcota</taxon>
        <taxon>Polyangia</taxon>
        <taxon>Polyangiales</taxon>
        <taxon>Sandaracinaceae</taxon>
        <taxon>Sandaracinus</taxon>
    </lineage>
</organism>
<dbReference type="InterPro" id="IPR002123">
    <property type="entry name" value="Plipid/glycerol_acylTrfase"/>
</dbReference>
<reference evidence="2 3" key="1">
    <citation type="submission" date="2015-03" db="EMBL/GenBank/DDBJ databases">
        <title>Genome assembly of Sandaracinus amylolyticus DSM 53668.</title>
        <authorList>
            <person name="Sharma G."/>
            <person name="Subramanian S."/>
        </authorList>
    </citation>
    <scope>NUCLEOTIDE SEQUENCE [LARGE SCALE GENOMIC DNA]</scope>
    <source>
        <strain evidence="2 3">DSM 53668</strain>
    </source>
</reference>
<evidence type="ECO:0000259" key="1">
    <source>
        <dbReference type="SMART" id="SM00563"/>
    </source>
</evidence>
<gene>
    <name evidence="2" type="ORF">DB32_008905</name>
</gene>
<dbReference type="STRING" id="927083.DB32_008905"/>
<evidence type="ECO:0000313" key="2">
    <source>
        <dbReference type="EMBL" id="AKF11756.1"/>
    </source>
</evidence>
<dbReference type="GO" id="GO:0016020">
    <property type="term" value="C:membrane"/>
    <property type="evidence" value="ECO:0007669"/>
    <property type="project" value="TreeGrafter"/>
</dbReference>
<dbReference type="SUPFAM" id="SSF69593">
    <property type="entry name" value="Glycerol-3-phosphate (1)-acyltransferase"/>
    <property type="match status" value="1"/>
</dbReference>
<dbReference type="GO" id="GO:0016746">
    <property type="term" value="F:acyltransferase activity"/>
    <property type="evidence" value="ECO:0007669"/>
    <property type="project" value="UniProtKB-KW"/>
</dbReference>
<name>A0A0F6WAQ1_9BACT</name>
<evidence type="ECO:0000313" key="3">
    <source>
        <dbReference type="Proteomes" id="UP000034883"/>
    </source>
</evidence>
<feature type="domain" description="Phospholipid/glycerol acyltransferase" evidence="1">
    <location>
        <begin position="77"/>
        <end position="195"/>
    </location>
</feature>
<dbReference type="CDD" id="cd07987">
    <property type="entry name" value="LPLAT_MGAT-like"/>
    <property type="match status" value="1"/>
</dbReference>
<dbReference type="Pfam" id="PF01553">
    <property type="entry name" value="Acyltransferase"/>
    <property type="match status" value="1"/>
</dbReference>
<dbReference type="OrthoDB" id="25607at2"/>
<protein>
    <submittedName>
        <fullName evidence="2">1-acyl-sn-glycerol-3-phosphate acyltransferase</fullName>
    </submittedName>
</protein>
<dbReference type="PANTHER" id="PTHR22753">
    <property type="entry name" value="TRANSMEMBRANE PROTEIN 68"/>
    <property type="match status" value="1"/>
</dbReference>
<dbReference type="EMBL" id="CP011125">
    <property type="protein sequence ID" value="AKF11756.1"/>
    <property type="molecule type" value="Genomic_DNA"/>
</dbReference>
<dbReference type="SMART" id="SM00563">
    <property type="entry name" value="PlsC"/>
    <property type="match status" value="1"/>
</dbReference>
<dbReference type="PANTHER" id="PTHR22753:SF14">
    <property type="entry name" value="MONOACYLGLYCEROL_DIACYLGLYCEROL O-ACYLTRANSFERASE"/>
    <property type="match status" value="1"/>
</dbReference>
<dbReference type="KEGG" id="samy:DB32_008905"/>
<sequence length="281" mass="30611">MSLAGHVSRAVTRALLPAAQRERLAGLQLRDAGHGWDRLGMHPDSVKLSAATTRFLYDVWFRVDSRGAEHVPSTGPAILAANHAGLLPLDGMMLWADVLRQTSPPRVARMVADTFVPRLPFVGTAFSRSGVVGGTRGTVDRLLDDGELLGIFPEGVPGIAKPFAERYQLRPFRVGHAELAIQHGAPIVPVGIIGSEEQWPELARIESFHAWGAPYLPIPATPIPLPVRYRIRYGAPIDPRGRFSARQADDPAAARTLAREVQAAVQALVDEGLRERKGIFR</sequence>